<comment type="similarity">
    <text evidence="2">Belongs to the BMP lipoprotein family.</text>
</comment>
<evidence type="ECO:0000313" key="10">
    <source>
        <dbReference type="Proteomes" id="UP001238179"/>
    </source>
</evidence>
<sequence length="332" mass="35407">MRKPFLALGAVFAFTCGLTAAPPKGKVKIALIVESTVDDKGWCQSMHDAIKAVQKEYGPAKVEYSYSEKMKPVDAGSAARQYASSKFDIIICHGAQYKNLVTEMAPDFKDTTFVFGTSADIGGKNVFTYMPESEETGYLNGIIAGMVTKSNILGLVGPVDGGDAARYDRGFVLGVRAANPKASVKVAHTGSFGDFVKASELAQTQMKAGADFLTGSSQQAMGALRAVAASPNKNIWWAGQDISQLHVAESPRVLAASSYNYTTVVQVLIAKREAGVKGGENIPLNFANKGFVFAYNDKVGKVLTPAIRKAVDKAKADLAAGKLKLAWKEVKF</sequence>
<feature type="signal peptide" evidence="7">
    <location>
        <begin position="1"/>
        <end position="20"/>
    </location>
</feature>
<evidence type="ECO:0000313" key="9">
    <source>
        <dbReference type="EMBL" id="BDU74910.1"/>
    </source>
</evidence>
<evidence type="ECO:0000256" key="7">
    <source>
        <dbReference type="SAM" id="SignalP"/>
    </source>
</evidence>
<dbReference type="KEGG" id="msil:METEAL_40840"/>
<name>A0AA48GV20_9BACT</name>
<dbReference type="SUPFAM" id="SSF53822">
    <property type="entry name" value="Periplasmic binding protein-like I"/>
    <property type="match status" value="1"/>
</dbReference>
<dbReference type="InterPro" id="IPR028082">
    <property type="entry name" value="Peripla_BP_I"/>
</dbReference>
<dbReference type="Proteomes" id="UP001238179">
    <property type="component" value="Chromosome"/>
</dbReference>
<evidence type="ECO:0000256" key="6">
    <source>
        <dbReference type="ARBA" id="ARBA00023288"/>
    </source>
</evidence>
<dbReference type="InterPro" id="IPR050957">
    <property type="entry name" value="BMP_lipoprotein"/>
</dbReference>
<keyword evidence="6" id="KW-0449">Lipoprotein</keyword>
<accession>A0AA48GV20</accession>
<dbReference type="EMBL" id="AP027080">
    <property type="protein sequence ID" value="BDU74910.1"/>
    <property type="molecule type" value="Genomic_DNA"/>
</dbReference>
<dbReference type="PANTHER" id="PTHR34296">
    <property type="entry name" value="TRANSCRIPTIONAL ACTIVATOR PROTEIN MED"/>
    <property type="match status" value="1"/>
</dbReference>
<evidence type="ECO:0000256" key="5">
    <source>
        <dbReference type="ARBA" id="ARBA00023136"/>
    </source>
</evidence>
<reference evidence="10" key="1">
    <citation type="journal article" date="2023" name="Int. J. Syst. Evol. Microbiol.">
        <title>Mesoterricola silvestris gen. nov., sp. nov., Mesoterricola sediminis sp. nov., Geothrix oryzae sp. nov., Geothrix edaphica sp. nov., Geothrix rubra sp. nov., and Geothrix limicola sp. nov., six novel members of Acidobacteriota isolated from soils.</title>
        <authorList>
            <person name="Itoh H."/>
            <person name="Sugisawa Y."/>
            <person name="Mise K."/>
            <person name="Xu Z."/>
            <person name="Kuniyasu M."/>
            <person name="Ushijima N."/>
            <person name="Kawano K."/>
            <person name="Kobayashi E."/>
            <person name="Shiratori Y."/>
            <person name="Masuda Y."/>
            <person name="Senoo K."/>
        </authorList>
    </citation>
    <scope>NUCLEOTIDE SEQUENCE [LARGE SCALE GENOMIC DNA]</scope>
    <source>
        <strain evidence="10">W79</strain>
    </source>
</reference>
<dbReference type="InterPro" id="IPR003760">
    <property type="entry name" value="PnrA-like"/>
</dbReference>
<dbReference type="AlphaFoldDB" id="A0AA48GV20"/>
<keyword evidence="4 7" id="KW-0732">Signal</keyword>
<gene>
    <name evidence="9" type="ORF">METEAL_40840</name>
</gene>
<keyword evidence="3" id="KW-1003">Cell membrane</keyword>
<evidence type="ECO:0000256" key="2">
    <source>
        <dbReference type="ARBA" id="ARBA00008610"/>
    </source>
</evidence>
<dbReference type="RefSeq" id="WP_316413591.1">
    <property type="nucleotide sequence ID" value="NZ_AP027080.1"/>
</dbReference>
<evidence type="ECO:0000256" key="1">
    <source>
        <dbReference type="ARBA" id="ARBA00004193"/>
    </source>
</evidence>
<evidence type="ECO:0000256" key="4">
    <source>
        <dbReference type="ARBA" id="ARBA00022729"/>
    </source>
</evidence>
<organism evidence="9 10">
    <name type="scientific">Mesoterricola silvestris</name>
    <dbReference type="NCBI Taxonomy" id="2927979"/>
    <lineage>
        <taxon>Bacteria</taxon>
        <taxon>Pseudomonadati</taxon>
        <taxon>Acidobacteriota</taxon>
        <taxon>Holophagae</taxon>
        <taxon>Holophagales</taxon>
        <taxon>Holophagaceae</taxon>
        <taxon>Mesoterricola</taxon>
    </lineage>
</organism>
<evidence type="ECO:0000256" key="3">
    <source>
        <dbReference type="ARBA" id="ARBA00022475"/>
    </source>
</evidence>
<evidence type="ECO:0000259" key="8">
    <source>
        <dbReference type="Pfam" id="PF02608"/>
    </source>
</evidence>
<dbReference type="Pfam" id="PF02608">
    <property type="entry name" value="Bmp"/>
    <property type="match status" value="1"/>
</dbReference>
<proteinExistence type="inferred from homology"/>
<dbReference type="CDD" id="cd06304">
    <property type="entry name" value="PBP1_BmpA_Med_PnrA-like"/>
    <property type="match status" value="1"/>
</dbReference>
<keyword evidence="10" id="KW-1185">Reference proteome</keyword>
<dbReference type="PANTHER" id="PTHR34296:SF2">
    <property type="entry name" value="ABC TRANSPORTER GUANOSINE-BINDING PROTEIN NUPN"/>
    <property type="match status" value="1"/>
</dbReference>
<keyword evidence="5" id="KW-0472">Membrane</keyword>
<protein>
    <submittedName>
        <fullName evidence="9">BMP family ABC transporter substrate-binding protein</fullName>
    </submittedName>
</protein>
<dbReference type="GO" id="GO:0005886">
    <property type="term" value="C:plasma membrane"/>
    <property type="evidence" value="ECO:0007669"/>
    <property type="project" value="UniProtKB-SubCell"/>
</dbReference>
<feature type="domain" description="ABC transporter substrate-binding protein PnrA-like" evidence="8">
    <location>
        <begin position="26"/>
        <end position="290"/>
    </location>
</feature>
<feature type="chain" id="PRO_5041307815" evidence="7">
    <location>
        <begin position="21"/>
        <end position="332"/>
    </location>
</feature>
<comment type="subcellular location">
    <subcellularLocation>
        <location evidence="1">Cell membrane</location>
        <topology evidence="1">Lipid-anchor</topology>
    </subcellularLocation>
</comment>
<dbReference type="Gene3D" id="3.40.50.2300">
    <property type="match status" value="2"/>
</dbReference>